<evidence type="ECO:0008006" key="14">
    <source>
        <dbReference type="Google" id="ProtNLM"/>
    </source>
</evidence>
<keyword evidence="7" id="KW-1015">Disulfide bond</keyword>
<keyword evidence="5 11" id="KW-1133">Transmembrane helix</keyword>
<dbReference type="PANTHER" id="PTHR11923">
    <property type="entry name" value="SCAVENGER RECEPTOR CLASS B TYPE-1 SR-B1"/>
    <property type="match status" value="1"/>
</dbReference>
<reference evidence="12" key="1">
    <citation type="submission" date="2022-12" db="EMBL/GenBank/DDBJ databases">
        <title>Chromosome-level genome assembly of the bean flower thrips Megalurothrips usitatus.</title>
        <authorList>
            <person name="Ma L."/>
            <person name="Liu Q."/>
            <person name="Li H."/>
            <person name="Cai W."/>
        </authorList>
    </citation>
    <scope>NUCLEOTIDE SEQUENCE</scope>
    <source>
        <strain evidence="12">Cailab_2022a</strain>
    </source>
</reference>
<keyword evidence="9" id="KW-0325">Glycoprotein</keyword>
<comment type="similarity">
    <text evidence="2">Belongs to the CD36 family.</text>
</comment>
<dbReference type="InterPro" id="IPR005428">
    <property type="entry name" value="CD36/SCARB1/SNMP1"/>
</dbReference>
<evidence type="ECO:0000256" key="4">
    <source>
        <dbReference type="ARBA" id="ARBA00022692"/>
    </source>
</evidence>
<keyword evidence="13" id="KW-1185">Reference proteome</keyword>
<evidence type="ECO:0000256" key="2">
    <source>
        <dbReference type="ARBA" id="ARBA00010532"/>
    </source>
</evidence>
<keyword evidence="4 11" id="KW-0812">Transmembrane</keyword>
<feature type="compositionally biased region" description="Polar residues" evidence="10">
    <location>
        <begin position="481"/>
        <end position="505"/>
    </location>
</feature>
<evidence type="ECO:0000256" key="6">
    <source>
        <dbReference type="ARBA" id="ARBA00023136"/>
    </source>
</evidence>
<comment type="subcellular location">
    <subcellularLocation>
        <location evidence="1">Cell membrane</location>
        <topology evidence="1">Multi-pass membrane protein</topology>
    </subcellularLocation>
</comment>
<dbReference type="Proteomes" id="UP001075354">
    <property type="component" value="Chromosome 16"/>
</dbReference>
<feature type="transmembrane region" description="Helical" evidence="11">
    <location>
        <begin position="12"/>
        <end position="31"/>
    </location>
</feature>
<evidence type="ECO:0000256" key="5">
    <source>
        <dbReference type="ARBA" id="ARBA00022989"/>
    </source>
</evidence>
<protein>
    <recommendedName>
        <fullName evidence="14">Protein croquemort-like</fullName>
    </recommendedName>
</protein>
<gene>
    <name evidence="12" type="ORF">ONE63_004634</name>
</gene>
<evidence type="ECO:0000256" key="9">
    <source>
        <dbReference type="ARBA" id="ARBA00023180"/>
    </source>
</evidence>
<evidence type="ECO:0000256" key="11">
    <source>
        <dbReference type="SAM" id="Phobius"/>
    </source>
</evidence>
<evidence type="ECO:0000313" key="12">
    <source>
        <dbReference type="EMBL" id="KAJ1519336.1"/>
    </source>
</evidence>
<dbReference type="GO" id="GO:0005737">
    <property type="term" value="C:cytoplasm"/>
    <property type="evidence" value="ECO:0007669"/>
    <property type="project" value="TreeGrafter"/>
</dbReference>
<evidence type="ECO:0000256" key="3">
    <source>
        <dbReference type="ARBA" id="ARBA00022475"/>
    </source>
</evidence>
<evidence type="ECO:0000256" key="8">
    <source>
        <dbReference type="ARBA" id="ARBA00023170"/>
    </source>
</evidence>
<dbReference type="EMBL" id="JAPTSV010000016">
    <property type="protein sequence ID" value="KAJ1519336.1"/>
    <property type="molecule type" value="Genomic_DNA"/>
</dbReference>
<dbReference type="GO" id="GO:0005886">
    <property type="term" value="C:plasma membrane"/>
    <property type="evidence" value="ECO:0007669"/>
    <property type="project" value="UniProtKB-SubCell"/>
</dbReference>
<evidence type="ECO:0000313" key="13">
    <source>
        <dbReference type="Proteomes" id="UP001075354"/>
    </source>
</evidence>
<organism evidence="12 13">
    <name type="scientific">Megalurothrips usitatus</name>
    <name type="common">bean blossom thrips</name>
    <dbReference type="NCBI Taxonomy" id="439358"/>
    <lineage>
        <taxon>Eukaryota</taxon>
        <taxon>Metazoa</taxon>
        <taxon>Ecdysozoa</taxon>
        <taxon>Arthropoda</taxon>
        <taxon>Hexapoda</taxon>
        <taxon>Insecta</taxon>
        <taxon>Pterygota</taxon>
        <taxon>Neoptera</taxon>
        <taxon>Paraneoptera</taxon>
        <taxon>Thysanoptera</taxon>
        <taxon>Terebrantia</taxon>
        <taxon>Thripoidea</taxon>
        <taxon>Thripidae</taxon>
        <taxon>Megalurothrips</taxon>
    </lineage>
</organism>
<dbReference type="PANTHER" id="PTHR11923:SF114">
    <property type="entry name" value="FI02050P-RELATED"/>
    <property type="match status" value="1"/>
</dbReference>
<keyword evidence="8" id="KW-0675">Receptor</keyword>
<dbReference type="Pfam" id="PF01130">
    <property type="entry name" value="CD36"/>
    <property type="match status" value="1"/>
</dbReference>
<accession>A0AAV7X6R3</accession>
<name>A0AAV7X6R3_9NEOP</name>
<dbReference type="AlphaFoldDB" id="A0AAV7X6R3"/>
<proteinExistence type="inferred from homology"/>
<keyword evidence="6 11" id="KW-0472">Membrane</keyword>
<dbReference type="PRINTS" id="PR01610">
    <property type="entry name" value="CD36ANTIGEN"/>
</dbReference>
<dbReference type="InterPro" id="IPR002159">
    <property type="entry name" value="CD36_fam"/>
</dbReference>
<evidence type="ECO:0000256" key="10">
    <source>
        <dbReference type="SAM" id="MobiDB-lite"/>
    </source>
</evidence>
<keyword evidence="3" id="KW-1003">Cell membrane</keyword>
<comment type="caution">
    <text evidence="12">The sequence shown here is derived from an EMBL/GenBank/DDBJ whole genome shotgun (WGS) entry which is preliminary data.</text>
</comment>
<dbReference type="GO" id="GO:0005044">
    <property type="term" value="F:scavenger receptor activity"/>
    <property type="evidence" value="ECO:0007669"/>
    <property type="project" value="TreeGrafter"/>
</dbReference>
<feature type="transmembrane region" description="Helical" evidence="11">
    <location>
        <begin position="448"/>
        <end position="469"/>
    </location>
</feature>
<evidence type="ECO:0000256" key="7">
    <source>
        <dbReference type="ARBA" id="ARBA00023157"/>
    </source>
</evidence>
<evidence type="ECO:0000256" key="1">
    <source>
        <dbReference type="ARBA" id="ARBA00004651"/>
    </source>
</evidence>
<sequence>MGCSPACKQGTVFTVGTLLLLGGILGGIYWADVADYIYRSQLSLSPSSVGFQMWRETPIPMYLQIYFFNWTNHEDVMAGKAKPRVEQLGPYTYVERHKRVNITWHPENDTVTFQQIREWHFDPSRSSGTQDDQIVSLNVIAATIAEKVKNFKPMIKKLVDVLLRVEESFAVRKSVRELLFEGYSDPLLEVAAELKKITNISIPFDKFGWFYSRNMSATYDGIFNMYTGQQNMSNLGNLYSWNYAHQTSFFEGACGEVYGSTGELMHPLVDDTKLSVFATDLCSTVSLKRSTDMVQKYGIEGAKFEGDGMEFDNGTLNPDVACYSYKDNVMPSGVRDMSKCRYGAPAYVSFPHFLDADPWYINSVDGIKPNRSEHGFVINLEPNTGLPLDVKAQLQINIMLQPIKGIKMYEKVPRVVMPMFFFRQTAELPPDLGSQVKLLLNLSRIGTYTLYGFAGIGALILGIAVLITVRGHWGEDDDTESLITSSDSGSKTVIPTASTGSSEPR</sequence>
<feature type="region of interest" description="Disordered" evidence="10">
    <location>
        <begin position="480"/>
        <end position="505"/>
    </location>
</feature>
<dbReference type="PRINTS" id="PR01609">
    <property type="entry name" value="CD36FAMILY"/>
</dbReference>